<dbReference type="PANTHER" id="PTHR19959">
    <property type="entry name" value="KINESIN LIGHT CHAIN"/>
    <property type="match status" value="1"/>
</dbReference>
<dbReference type="SUPFAM" id="SSF48452">
    <property type="entry name" value="TPR-like"/>
    <property type="match status" value="3"/>
</dbReference>
<evidence type="ECO:0000313" key="3">
    <source>
        <dbReference type="Proteomes" id="UP001219525"/>
    </source>
</evidence>
<dbReference type="PANTHER" id="PTHR19959:SF119">
    <property type="entry name" value="FUNGAL LIPASE-LIKE DOMAIN-CONTAINING PROTEIN"/>
    <property type="match status" value="1"/>
</dbReference>
<dbReference type="EMBL" id="JARJCW010000113">
    <property type="protein sequence ID" value="KAJ7193018.1"/>
    <property type="molecule type" value="Genomic_DNA"/>
</dbReference>
<gene>
    <name evidence="2" type="ORF">GGX14DRAFT_479246</name>
</gene>
<evidence type="ECO:0000313" key="2">
    <source>
        <dbReference type="EMBL" id="KAJ7193018.1"/>
    </source>
</evidence>
<dbReference type="Gene3D" id="1.25.40.10">
    <property type="entry name" value="Tetratricopeptide repeat domain"/>
    <property type="match status" value="3"/>
</dbReference>
<proteinExistence type="predicted"/>
<evidence type="ECO:0000259" key="1">
    <source>
        <dbReference type="Pfam" id="PF12770"/>
    </source>
</evidence>
<protein>
    <submittedName>
        <fullName evidence="2">CHAT domain-containing protein</fullName>
    </submittedName>
</protein>
<sequence length="1127" mass="124660">MGTILSSTVGKLHRFVLRWMQSDFYTRNQEEIPHTVLISGLRRRDLLEQLAIALAIQTHRAALLLYVSLHPDRAWALNNLANALSRRFRQNVIRLNREALSLCISPHPNFATYTHDLAASLQIRFMHHGNTDDLDEAVGLHRQALSLWPPPHPSHAACLNDLARAIATRFELKGDLQDLDDAIELHRQTLSLRPLNSPDRAQSLNNLGKALQVRFHRGGSNNDLDEAIQVHQAAMSTLPSSHPDHAAILNNLASALQARFAMHGHSADLDLTIELHRQSLALRPPTDPDRSSTLNNLANSIMIRFEQRGQQEDLDEVIQLHREGLMLRPSSHPERATSLSNLAGVVQVRFEQRGGKGDLDEAILLHREAVALRHLRHPDRFMSLNDLGIAIQTQFERDGEQALLDESVGLYREAVALCPRPHPNRATYLSNLAGALQARFERDSNPIDIDEAIDLHQASLDLRSSLDPNRSVSLFNLANGLRTRYGFLKQQKDLDKALSLHRDALALRLAPHPDRAASLNHLGLTLIVAHTSTPDPHTLNKAISSFMEASTYSSSPPLARFKHAQIWAKFAAKYNHESALTAYRIAIDILPQLAALHLNVASRQEILAMTQSGFASDAAFCAIQLGKFDVAVEFLEAARSVFWSQALNLRTPLDELERIDSPLASRLREISRQLEQASFRHTKRQLAVDAYQDVVSVEAEGSRCRRLNQEWNDVVDAIRMLPGFETLMRPEPIAALTKAALHGPVIILTASAASSHALVVRFSSDIQCLPLADGVNRGIVNSLAELVQVLSTGSVPRIDALAERSLTDPLNRLVGAKVYEQGQSPNERLGILLEDLWRLIVAPIFRYINLKESECPGRLWWCPTGSFAFLPIHAAGKYGLGTDSESVSNYAVTSYIPSLTALAGSISKHLELSAPFKVTAIIQPATPGHAPLPWTTHELLEIEKVIPKAWLTSFDSTTSVDQVLPHLLTSSIVHFACHGVQNSADPLSSALLIGDGQLRLSEIMEKSGILNDANPRLTGKNPTLGLAFLSACQTAMGDQSLPDEALHLAASLLFAGYQGVVATLWTMSDSDGPEIAKEFYGHIFDRDLILRMPPDLSQSARALHLAVANLRQRVEFARWVPFVHFGY</sequence>
<dbReference type="Pfam" id="PF13374">
    <property type="entry name" value="TPR_10"/>
    <property type="match status" value="2"/>
</dbReference>
<dbReference type="Pfam" id="PF12770">
    <property type="entry name" value="CHAT"/>
    <property type="match status" value="1"/>
</dbReference>
<comment type="caution">
    <text evidence="2">The sequence shown here is derived from an EMBL/GenBank/DDBJ whole genome shotgun (WGS) entry which is preliminary data.</text>
</comment>
<organism evidence="2 3">
    <name type="scientific">Mycena pura</name>
    <dbReference type="NCBI Taxonomy" id="153505"/>
    <lineage>
        <taxon>Eukaryota</taxon>
        <taxon>Fungi</taxon>
        <taxon>Dikarya</taxon>
        <taxon>Basidiomycota</taxon>
        <taxon>Agaricomycotina</taxon>
        <taxon>Agaricomycetes</taxon>
        <taxon>Agaricomycetidae</taxon>
        <taxon>Agaricales</taxon>
        <taxon>Marasmiineae</taxon>
        <taxon>Mycenaceae</taxon>
        <taxon>Mycena</taxon>
    </lineage>
</organism>
<dbReference type="InterPro" id="IPR024983">
    <property type="entry name" value="CHAT_dom"/>
</dbReference>
<dbReference type="InterPro" id="IPR011990">
    <property type="entry name" value="TPR-like_helical_dom_sf"/>
</dbReference>
<name>A0AAD6UYH2_9AGAR</name>
<dbReference type="Proteomes" id="UP001219525">
    <property type="component" value="Unassembled WGS sequence"/>
</dbReference>
<accession>A0AAD6UYH2</accession>
<feature type="domain" description="CHAT" evidence="1">
    <location>
        <begin position="832"/>
        <end position="1126"/>
    </location>
</feature>
<dbReference type="AlphaFoldDB" id="A0AAD6UYH2"/>
<keyword evidence="3" id="KW-1185">Reference proteome</keyword>
<reference evidence="2" key="1">
    <citation type="submission" date="2023-03" db="EMBL/GenBank/DDBJ databases">
        <title>Massive genome expansion in bonnet fungi (Mycena s.s.) driven by repeated elements and novel gene families across ecological guilds.</title>
        <authorList>
            <consortium name="Lawrence Berkeley National Laboratory"/>
            <person name="Harder C.B."/>
            <person name="Miyauchi S."/>
            <person name="Viragh M."/>
            <person name="Kuo A."/>
            <person name="Thoen E."/>
            <person name="Andreopoulos B."/>
            <person name="Lu D."/>
            <person name="Skrede I."/>
            <person name="Drula E."/>
            <person name="Henrissat B."/>
            <person name="Morin E."/>
            <person name="Kohler A."/>
            <person name="Barry K."/>
            <person name="LaButti K."/>
            <person name="Morin E."/>
            <person name="Salamov A."/>
            <person name="Lipzen A."/>
            <person name="Mereny Z."/>
            <person name="Hegedus B."/>
            <person name="Baldrian P."/>
            <person name="Stursova M."/>
            <person name="Weitz H."/>
            <person name="Taylor A."/>
            <person name="Grigoriev I.V."/>
            <person name="Nagy L.G."/>
            <person name="Martin F."/>
            <person name="Kauserud H."/>
        </authorList>
    </citation>
    <scope>NUCLEOTIDE SEQUENCE</scope>
    <source>
        <strain evidence="2">9144</strain>
    </source>
</reference>